<name>A0A9Q0N5H1_9DIPT</name>
<evidence type="ECO:0000313" key="3">
    <source>
        <dbReference type="Proteomes" id="UP001151699"/>
    </source>
</evidence>
<organism evidence="2 3">
    <name type="scientific">Pseudolycoriella hygida</name>
    <dbReference type="NCBI Taxonomy" id="35572"/>
    <lineage>
        <taxon>Eukaryota</taxon>
        <taxon>Metazoa</taxon>
        <taxon>Ecdysozoa</taxon>
        <taxon>Arthropoda</taxon>
        <taxon>Hexapoda</taxon>
        <taxon>Insecta</taxon>
        <taxon>Pterygota</taxon>
        <taxon>Neoptera</taxon>
        <taxon>Endopterygota</taxon>
        <taxon>Diptera</taxon>
        <taxon>Nematocera</taxon>
        <taxon>Sciaroidea</taxon>
        <taxon>Sciaridae</taxon>
        <taxon>Pseudolycoriella</taxon>
    </lineage>
</organism>
<comment type="caution">
    <text evidence="2">The sequence shown here is derived from an EMBL/GenBank/DDBJ whole genome shotgun (WGS) entry which is preliminary data.</text>
</comment>
<dbReference type="AlphaFoldDB" id="A0A9Q0N5H1"/>
<reference evidence="2" key="1">
    <citation type="submission" date="2022-07" db="EMBL/GenBank/DDBJ databases">
        <authorList>
            <person name="Trinca V."/>
            <person name="Uliana J.V.C."/>
            <person name="Torres T.T."/>
            <person name="Ward R.J."/>
            <person name="Monesi N."/>
        </authorList>
    </citation>
    <scope>NUCLEOTIDE SEQUENCE</scope>
    <source>
        <strain evidence="2">HSMRA1968</strain>
        <tissue evidence="2">Whole embryos</tissue>
    </source>
</reference>
<protein>
    <submittedName>
        <fullName evidence="2">Uncharacterized protein</fullName>
    </submittedName>
</protein>
<dbReference type="EMBL" id="WJQU01000002">
    <property type="protein sequence ID" value="KAJ6643921.1"/>
    <property type="molecule type" value="Genomic_DNA"/>
</dbReference>
<feature type="chain" id="PRO_5040251356" evidence="1">
    <location>
        <begin position="19"/>
        <end position="74"/>
    </location>
</feature>
<gene>
    <name evidence="2" type="ORF">Bhyg_08886</name>
</gene>
<evidence type="ECO:0000313" key="2">
    <source>
        <dbReference type="EMBL" id="KAJ6643921.1"/>
    </source>
</evidence>
<sequence>MKYLPIFVLFAFVALALAEGNKEDDGKGNKDPNVAEKVVGKVDEVVQGLSGKLSEALKIFIQKLTAFIQRILGS</sequence>
<accession>A0A9Q0N5H1</accession>
<evidence type="ECO:0000256" key="1">
    <source>
        <dbReference type="SAM" id="SignalP"/>
    </source>
</evidence>
<dbReference type="Proteomes" id="UP001151699">
    <property type="component" value="Chromosome B"/>
</dbReference>
<keyword evidence="1" id="KW-0732">Signal</keyword>
<proteinExistence type="predicted"/>
<keyword evidence="3" id="KW-1185">Reference proteome</keyword>
<feature type="signal peptide" evidence="1">
    <location>
        <begin position="1"/>
        <end position="18"/>
    </location>
</feature>